<gene>
    <name evidence="5" type="ORF">KUF71_023817</name>
</gene>
<dbReference type="GO" id="GO:0004252">
    <property type="term" value="F:serine-type endopeptidase activity"/>
    <property type="evidence" value="ECO:0007669"/>
    <property type="project" value="InterPro"/>
</dbReference>
<accession>A0AAE1H546</accession>
<comment type="caution">
    <text evidence="5">The sequence shown here is derived from an EMBL/GenBank/DDBJ whole genome shotgun (WGS) entry which is preliminary data.</text>
</comment>
<dbReference type="InterPro" id="IPR009003">
    <property type="entry name" value="Peptidase_S1_PA"/>
</dbReference>
<proteinExistence type="inferred from homology"/>
<dbReference type="InterPro" id="IPR051487">
    <property type="entry name" value="Ser/Thr_Proteases_Immune/Dev"/>
</dbReference>
<evidence type="ECO:0000256" key="2">
    <source>
        <dbReference type="ARBA" id="ARBA00024195"/>
    </source>
</evidence>
<organism evidence="5 6">
    <name type="scientific">Frankliniella fusca</name>
    <dbReference type="NCBI Taxonomy" id="407009"/>
    <lineage>
        <taxon>Eukaryota</taxon>
        <taxon>Metazoa</taxon>
        <taxon>Ecdysozoa</taxon>
        <taxon>Arthropoda</taxon>
        <taxon>Hexapoda</taxon>
        <taxon>Insecta</taxon>
        <taxon>Pterygota</taxon>
        <taxon>Neoptera</taxon>
        <taxon>Paraneoptera</taxon>
        <taxon>Thysanoptera</taxon>
        <taxon>Terebrantia</taxon>
        <taxon>Thripoidea</taxon>
        <taxon>Thripidae</taxon>
        <taxon>Frankliniella</taxon>
    </lineage>
</organism>
<evidence type="ECO:0000313" key="5">
    <source>
        <dbReference type="EMBL" id="KAK3914416.1"/>
    </source>
</evidence>
<dbReference type="EMBL" id="JAHWGI010000380">
    <property type="protein sequence ID" value="KAK3914416.1"/>
    <property type="molecule type" value="Genomic_DNA"/>
</dbReference>
<feature type="domain" description="Peptidase S1" evidence="4">
    <location>
        <begin position="36"/>
        <end position="261"/>
    </location>
</feature>
<dbReference type="PROSITE" id="PS50240">
    <property type="entry name" value="TRYPSIN_DOM"/>
    <property type="match status" value="1"/>
</dbReference>
<dbReference type="InterPro" id="IPR043504">
    <property type="entry name" value="Peptidase_S1_PA_chymotrypsin"/>
</dbReference>
<dbReference type="Proteomes" id="UP001219518">
    <property type="component" value="Unassembled WGS sequence"/>
</dbReference>
<reference evidence="5" key="1">
    <citation type="submission" date="2021-07" db="EMBL/GenBank/DDBJ databases">
        <authorList>
            <person name="Catto M.A."/>
            <person name="Jacobson A."/>
            <person name="Kennedy G."/>
            <person name="Labadie P."/>
            <person name="Hunt B.G."/>
            <person name="Srinivasan R."/>
        </authorList>
    </citation>
    <scope>NUCLEOTIDE SEQUENCE</scope>
    <source>
        <strain evidence="5">PL_HMW_Pooled</strain>
        <tissue evidence="5">Head</tissue>
    </source>
</reference>
<evidence type="ECO:0000256" key="1">
    <source>
        <dbReference type="ARBA" id="ARBA00023157"/>
    </source>
</evidence>
<dbReference type="SMART" id="SM00020">
    <property type="entry name" value="Tryp_SPc"/>
    <property type="match status" value="1"/>
</dbReference>
<sequence>MHRCGSIAVLLLLVLAALTGAHGAQLPLSSDIEPFISGGTETDNGHLVYIVELIKAPKFINKPAEHLGAGTLLTKDWVLTTVAAAPELPWMEAWKHVLVAVGRADGSDGIQFEIDDKKSAIEPTNGILKLLKLTKSVELNASTRPANLPSSSTVSAGLPAILAGWGSDGKKLNSVSVTVLAREKCVAEGMSSLPDDQICTSTEGNACKGDDGAPLVVDRGTGAFRVVGIATGTDKQSDKCDERSAYVNVAMYTSWILNTLYQ</sequence>
<keyword evidence="6" id="KW-1185">Reference proteome</keyword>
<dbReference type="PANTHER" id="PTHR24256">
    <property type="entry name" value="TRYPTASE-RELATED"/>
    <property type="match status" value="1"/>
</dbReference>
<name>A0AAE1H546_9NEOP</name>
<dbReference type="InterPro" id="IPR001254">
    <property type="entry name" value="Trypsin_dom"/>
</dbReference>
<comment type="similarity">
    <text evidence="2">Belongs to the peptidase S1 family. CLIP subfamily.</text>
</comment>
<feature type="signal peptide" evidence="3">
    <location>
        <begin position="1"/>
        <end position="23"/>
    </location>
</feature>
<dbReference type="Pfam" id="PF00089">
    <property type="entry name" value="Trypsin"/>
    <property type="match status" value="1"/>
</dbReference>
<protein>
    <submittedName>
        <fullName evidence="5">Prostasin</fullName>
    </submittedName>
</protein>
<evidence type="ECO:0000259" key="4">
    <source>
        <dbReference type="PROSITE" id="PS50240"/>
    </source>
</evidence>
<evidence type="ECO:0000256" key="3">
    <source>
        <dbReference type="SAM" id="SignalP"/>
    </source>
</evidence>
<dbReference type="Gene3D" id="2.40.10.10">
    <property type="entry name" value="Trypsin-like serine proteases"/>
    <property type="match status" value="1"/>
</dbReference>
<feature type="chain" id="PRO_5041943643" evidence="3">
    <location>
        <begin position="24"/>
        <end position="262"/>
    </location>
</feature>
<dbReference type="GO" id="GO:0006508">
    <property type="term" value="P:proteolysis"/>
    <property type="evidence" value="ECO:0007669"/>
    <property type="project" value="InterPro"/>
</dbReference>
<dbReference type="AlphaFoldDB" id="A0AAE1H546"/>
<evidence type="ECO:0000313" key="6">
    <source>
        <dbReference type="Proteomes" id="UP001219518"/>
    </source>
</evidence>
<keyword evidence="1" id="KW-1015">Disulfide bond</keyword>
<reference evidence="5" key="2">
    <citation type="journal article" date="2023" name="BMC Genomics">
        <title>Pest status, molecular evolution, and epigenetic factors derived from the genome assembly of Frankliniella fusca, a thysanopteran phytovirus vector.</title>
        <authorList>
            <person name="Catto M.A."/>
            <person name="Labadie P.E."/>
            <person name="Jacobson A.L."/>
            <person name="Kennedy G.G."/>
            <person name="Srinivasan R."/>
            <person name="Hunt B.G."/>
        </authorList>
    </citation>
    <scope>NUCLEOTIDE SEQUENCE</scope>
    <source>
        <strain evidence="5">PL_HMW_Pooled</strain>
    </source>
</reference>
<dbReference type="SUPFAM" id="SSF50494">
    <property type="entry name" value="Trypsin-like serine proteases"/>
    <property type="match status" value="1"/>
</dbReference>
<keyword evidence="3" id="KW-0732">Signal</keyword>